<reference evidence="7" key="2">
    <citation type="submission" date="2020-09" db="EMBL/GenBank/DDBJ databases">
        <authorList>
            <person name="Sun Q."/>
            <person name="Zhou Y."/>
        </authorList>
    </citation>
    <scope>NUCLEOTIDE SEQUENCE</scope>
    <source>
        <strain evidence="7">CGMCC 1.15725</strain>
    </source>
</reference>
<evidence type="ECO:0000256" key="5">
    <source>
        <dbReference type="ARBA" id="ARBA00022840"/>
    </source>
</evidence>
<accession>A0A8J2YQ22</accession>
<evidence type="ECO:0000256" key="2">
    <source>
        <dbReference type="ARBA" id="ARBA00022679"/>
    </source>
</evidence>
<dbReference type="Gene3D" id="1.10.510.10">
    <property type="entry name" value="Transferase(Phosphotransferase) domain 1"/>
    <property type="match status" value="1"/>
</dbReference>
<evidence type="ECO:0000313" key="8">
    <source>
        <dbReference type="Proteomes" id="UP000646365"/>
    </source>
</evidence>
<dbReference type="AlphaFoldDB" id="A0A8J2YQ22"/>
<keyword evidence="3" id="KW-0547">Nucleotide-binding</keyword>
<evidence type="ECO:0000259" key="6">
    <source>
        <dbReference type="PROSITE" id="PS50011"/>
    </source>
</evidence>
<evidence type="ECO:0000256" key="3">
    <source>
        <dbReference type="ARBA" id="ARBA00022741"/>
    </source>
</evidence>
<reference evidence="7" key="1">
    <citation type="journal article" date="2014" name="Int. J. Syst. Evol. Microbiol.">
        <title>Complete genome sequence of Corynebacterium casei LMG S-19264T (=DSM 44701T), isolated from a smear-ripened cheese.</title>
        <authorList>
            <consortium name="US DOE Joint Genome Institute (JGI-PGF)"/>
            <person name="Walter F."/>
            <person name="Albersmeier A."/>
            <person name="Kalinowski J."/>
            <person name="Ruckert C."/>
        </authorList>
    </citation>
    <scope>NUCLEOTIDE SEQUENCE</scope>
    <source>
        <strain evidence="7">CGMCC 1.15725</strain>
    </source>
</reference>
<dbReference type="RefSeq" id="WP_189041592.1">
    <property type="nucleotide sequence ID" value="NZ_BMJQ01000001.1"/>
</dbReference>
<name>A0A8J2YQ22_9PROT</name>
<keyword evidence="4" id="KW-0418">Kinase</keyword>
<dbReference type="SUPFAM" id="SSF56112">
    <property type="entry name" value="Protein kinase-like (PK-like)"/>
    <property type="match status" value="1"/>
</dbReference>
<dbReference type="PANTHER" id="PTHR24351">
    <property type="entry name" value="RIBOSOMAL PROTEIN S6 KINASE"/>
    <property type="match status" value="1"/>
</dbReference>
<comment type="caution">
    <text evidence="7">The sequence shown here is derived from an EMBL/GenBank/DDBJ whole genome shotgun (WGS) entry which is preliminary data.</text>
</comment>
<evidence type="ECO:0000313" key="7">
    <source>
        <dbReference type="EMBL" id="GGF00351.1"/>
    </source>
</evidence>
<feature type="domain" description="Protein kinase" evidence="6">
    <location>
        <begin position="12"/>
        <end position="274"/>
    </location>
</feature>
<dbReference type="PROSITE" id="PS00108">
    <property type="entry name" value="PROTEIN_KINASE_ST"/>
    <property type="match status" value="1"/>
</dbReference>
<proteinExistence type="predicted"/>
<dbReference type="InterPro" id="IPR000719">
    <property type="entry name" value="Prot_kinase_dom"/>
</dbReference>
<gene>
    <name evidence="7" type="ORF">GCM10011611_02460</name>
</gene>
<dbReference type="SMART" id="SM00220">
    <property type="entry name" value="S_TKc"/>
    <property type="match status" value="1"/>
</dbReference>
<organism evidence="7 8">
    <name type="scientific">Aliidongia dinghuensis</name>
    <dbReference type="NCBI Taxonomy" id="1867774"/>
    <lineage>
        <taxon>Bacteria</taxon>
        <taxon>Pseudomonadati</taxon>
        <taxon>Pseudomonadota</taxon>
        <taxon>Alphaproteobacteria</taxon>
        <taxon>Rhodospirillales</taxon>
        <taxon>Dongiaceae</taxon>
        <taxon>Aliidongia</taxon>
    </lineage>
</organism>
<dbReference type="PROSITE" id="PS50011">
    <property type="entry name" value="PROTEIN_KINASE_DOM"/>
    <property type="match status" value="1"/>
</dbReference>
<dbReference type="InterPro" id="IPR008271">
    <property type="entry name" value="Ser/Thr_kinase_AS"/>
</dbReference>
<dbReference type="CDD" id="cd14014">
    <property type="entry name" value="STKc_PknB_like"/>
    <property type="match status" value="1"/>
</dbReference>
<evidence type="ECO:0000256" key="4">
    <source>
        <dbReference type="ARBA" id="ARBA00022777"/>
    </source>
</evidence>
<dbReference type="InterPro" id="IPR011009">
    <property type="entry name" value="Kinase-like_dom_sf"/>
</dbReference>
<keyword evidence="5" id="KW-0067">ATP-binding</keyword>
<dbReference type="GO" id="GO:0005524">
    <property type="term" value="F:ATP binding"/>
    <property type="evidence" value="ECO:0007669"/>
    <property type="project" value="UniProtKB-KW"/>
</dbReference>
<keyword evidence="8" id="KW-1185">Reference proteome</keyword>
<sequence length="347" mass="39432">MLKPYQKAELTFDILREIGQDGRNSQTYVTHDHQLNAEIVTKRIRKDKLASPDVFFAESQALYLTAHPNVVQVHYACCDDEFIYVAMPYYKNGSVKDLITGGHLTVREIITLGSEILAGLHNIHSKGLVHFDLKPDNILISPRGEALICDFGLSKQINYSGVAAQDLHYAKMMPPEALSTDHFKRTFDIYQFGLTLYRMCNGNEHFYEQLEKYGPAASFDRDAFRYDLRNGLFPKRGSFAAHIPSTLRNVIKKCLEVEPADRYQSAIEVANAMAGIDGHCLDWRRVQHPDKNVWTKNENGTEYELTHSADGTTTCYKAVNGGQRRRVGDACRANVTDRELRKLFADY</sequence>
<dbReference type="GO" id="GO:0004674">
    <property type="term" value="F:protein serine/threonine kinase activity"/>
    <property type="evidence" value="ECO:0007669"/>
    <property type="project" value="UniProtKB-KW"/>
</dbReference>
<dbReference type="Pfam" id="PF00069">
    <property type="entry name" value="Pkinase"/>
    <property type="match status" value="1"/>
</dbReference>
<protein>
    <recommendedName>
        <fullName evidence="6">Protein kinase domain-containing protein</fullName>
    </recommendedName>
</protein>
<dbReference type="EMBL" id="BMJQ01000001">
    <property type="protein sequence ID" value="GGF00351.1"/>
    <property type="molecule type" value="Genomic_DNA"/>
</dbReference>
<keyword evidence="2" id="KW-0808">Transferase</keyword>
<keyword evidence="1" id="KW-0723">Serine/threonine-protein kinase</keyword>
<dbReference type="Proteomes" id="UP000646365">
    <property type="component" value="Unassembled WGS sequence"/>
</dbReference>
<evidence type="ECO:0000256" key="1">
    <source>
        <dbReference type="ARBA" id="ARBA00022527"/>
    </source>
</evidence>